<evidence type="ECO:0000313" key="11">
    <source>
        <dbReference type="Proteomes" id="UP001430356"/>
    </source>
</evidence>
<keyword evidence="5" id="KW-0029">Amino-acid transport</keyword>
<evidence type="ECO:0000256" key="9">
    <source>
        <dbReference type="RuleBase" id="RU362000"/>
    </source>
</evidence>
<evidence type="ECO:0000256" key="1">
    <source>
        <dbReference type="ARBA" id="ARBA00004225"/>
    </source>
</evidence>
<dbReference type="GO" id="GO:0005743">
    <property type="term" value="C:mitochondrial inner membrane"/>
    <property type="evidence" value="ECO:0007669"/>
    <property type="project" value="TreeGrafter"/>
</dbReference>
<protein>
    <recommendedName>
        <fullName evidence="9">Sidoreflexin</fullName>
    </recommendedName>
</protein>
<dbReference type="Pfam" id="PF03820">
    <property type="entry name" value="SFXNs"/>
    <property type="match status" value="1"/>
</dbReference>
<dbReference type="PANTHER" id="PTHR11153:SF6">
    <property type="entry name" value="SIDEROFLEXIN-5"/>
    <property type="match status" value="1"/>
</dbReference>
<evidence type="ECO:0000313" key="10">
    <source>
        <dbReference type="EMBL" id="KAK7194831.1"/>
    </source>
</evidence>
<keyword evidence="8 9" id="KW-0472">Membrane</keyword>
<comment type="subcellular location">
    <subcellularLocation>
        <location evidence="1 9">Mitochondrion membrane</location>
        <topology evidence="1 9">Multi-pass membrane protein</topology>
    </subcellularLocation>
</comment>
<evidence type="ECO:0000256" key="4">
    <source>
        <dbReference type="ARBA" id="ARBA00022692"/>
    </source>
</evidence>
<comment type="caution">
    <text evidence="9">Lacks conserved residue(s) required for the propagation of feature annotation.</text>
</comment>
<dbReference type="GO" id="GO:0006865">
    <property type="term" value="P:amino acid transport"/>
    <property type="evidence" value="ECO:0007669"/>
    <property type="project" value="UniProtKB-KW"/>
</dbReference>
<evidence type="ECO:0000256" key="3">
    <source>
        <dbReference type="ARBA" id="ARBA00022448"/>
    </source>
</evidence>
<dbReference type="AlphaFoldDB" id="A0AAW0ENQ5"/>
<gene>
    <name evidence="10" type="ORF">NESM_000403700</name>
</gene>
<dbReference type="GO" id="GO:1990542">
    <property type="term" value="P:mitochondrial transmembrane transport"/>
    <property type="evidence" value="ECO:0007669"/>
    <property type="project" value="TreeGrafter"/>
</dbReference>
<reference evidence="10 11" key="1">
    <citation type="journal article" date="2021" name="MBio">
        <title>A New Model Trypanosomatid, Novymonas esmeraldas: Genomic Perception of Its 'Candidatus Pandoraea novymonadis' Endosymbiont.</title>
        <authorList>
            <person name="Zakharova A."/>
            <person name="Saura A."/>
            <person name="Butenko A."/>
            <person name="Podesvova L."/>
            <person name="Warmusova S."/>
            <person name="Kostygov A.Y."/>
            <person name="Nenarokova A."/>
            <person name="Lukes J."/>
            <person name="Opperdoes F.R."/>
            <person name="Yurchenko V."/>
        </authorList>
    </citation>
    <scope>NUCLEOTIDE SEQUENCE [LARGE SCALE GENOMIC DNA]</scope>
    <source>
        <strain evidence="10 11">E262AT.01</strain>
    </source>
</reference>
<comment type="similarity">
    <text evidence="2 9">Belongs to the sideroflexin family.</text>
</comment>
<name>A0AAW0ENQ5_9TRYP</name>
<keyword evidence="11" id="KW-1185">Reference proteome</keyword>
<evidence type="ECO:0000256" key="7">
    <source>
        <dbReference type="ARBA" id="ARBA00023128"/>
    </source>
</evidence>
<keyword evidence="7 9" id="KW-0496">Mitochondrion</keyword>
<feature type="transmembrane region" description="Helical" evidence="9">
    <location>
        <begin position="157"/>
        <end position="176"/>
    </location>
</feature>
<evidence type="ECO:0000256" key="6">
    <source>
        <dbReference type="ARBA" id="ARBA00022989"/>
    </source>
</evidence>
<dbReference type="InterPro" id="IPR004686">
    <property type="entry name" value="Mtc"/>
</dbReference>
<evidence type="ECO:0000256" key="8">
    <source>
        <dbReference type="ARBA" id="ARBA00023136"/>
    </source>
</evidence>
<evidence type="ECO:0000256" key="5">
    <source>
        <dbReference type="ARBA" id="ARBA00022970"/>
    </source>
</evidence>
<organism evidence="10 11">
    <name type="scientific">Novymonas esmeraldas</name>
    <dbReference type="NCBI Taxonomy" id="1808958"/>
    <lineage>
        <taxon>Eukaryota</taxon>
        <taxon>Discoba</taxon>
        <taxon>Euglenozoa</taxon>
        <taxon>Kinetoplastea</taxon>
        <taxon>Metakinetoplastina</taxon>
        <taxon>Trypanosomatida</taxon>
        <taxon>Trypanosomatidae</taxon>
        <taxon>Novymonas</taxon>
    </lineage>
</organism>
<dbReference type="GO" id="GO:0015075">
    <property type="term" value="F:monoatomic ion transmembrane transporter activity"/>
    <property type="evidence" value="ECO:0007669"/>
    <property type="project" value="InterPro"/>
</dbReference>
<comment type="caution">
    <text evidence="10">The sequence shown here is derived from an EMBL/GenBank/DDBJ whole genome shotgun (WGS) entry which is preliminary data.</text>
</comment>
<keyword evidence="4 9" id="KW-0812">Transmembrane</keyword>
<dbReference type="Proteomes" id="UP001430356">
    <property type="component" value="Unassembled WGS sequence"/>
</dbReference>
<proteinExistence type="inferred from homology"/>
<keyword evidence="6 9" id="KW-1133">Transmembrane helix</keyword>
<evidence type="ECO:0000256" key="2">
    <source>
        <dbReference type="ARBA" id="ARBA00005974"/>
    </source>
</evidence>
<accession>A0AAW0ENQ5</accession>
<sequence>MSSTTATTATATVPPFSMEGSKYDMNTLAGRTRYWAEAINPVMLLENERTLQRHQMLLDRWKAGQAGTVSDAELWHARAAVESCIHPTTKEVLPPPFRMSMFLPVNYVVVPCMMLPSTVMSVWRTVAIQWANQSYNSAVNYANRSSDKQPVSEIAKAYTAAVVVACGGSLMATMWLKRIPAGTTKATLIRATVPFLAVSCAATVNLASMRKNEWLSGGQGIRVVDEDGVVRGTSTAAGWDSLIKCSVTRLVWNLPCMTLPTLCMMPLLRVSPFARRHAVPAECLLQMLGLTIGVPPALGAYNLHQSIAASRLEPRFHGLTRKDGSPVQTLTYYKGL</sequence>
<dbReference type="PANTHER" id="PTHR11153">
    <property type="entry name" value="SIDEROFLEXIN"/>
    <property type="match status" value="1"/>
</dbReference>
<feature type="transmembrane region" description="Helical" evidence="9">
    <location>
        <begin position="188"/>
        <end position="207"/>
    </location>
</feature>
<dbReference type="NCBIfam" id="TIGR00798">
    <property type="entry name" value="mtc"/>
    <property type="match status" value="1"/>
</dbReference>
<keyword evidence="3" id="KW-0813">Transport</keyword>
<dbReference type="EMBL" id="JAECZO010000043">
    <property type="protein sequence ID" value="KAK7194831.1"/>
    <property type="molecule type" value="Genomic_DNA"/>
</dbReference>